<sequence>MTDSDELGLPVISKTHQKNHKRVGVALEKTKDDFYDLVLGQVADLKTTRDELREVLELYEATLKAQRETKLAFEVNLSNFDTEAGRSRNAQGLPFLKPEDIHIDQNLFDAILKKVGKIVQNKTKKPVSLVLNKTGLDARRETLLGGLMEDGSSLKRIAQEKKIDFALFSFLVFQSFSPFLESYAEHLKDHIELGGWLRGYCPFCGREPLMAKLDKETGRRWLFCSLCRTEWPFRRLECPFCGNNNQKSLRYFYSEDEEAYRVDVCDRCKRYTKTIDARKAESLRNLFVEDLATLLLDIVAEKEGFVSRGGIFLP</sequence>
<dbReference type="CDD" id="cd16341">
    <property type="entry name" value="FdhE"/>
    <property type="match status" value="1"/>
</dbReference>
<gene>
    <name evidence="5" type="primary">fdhE</name>
    <name evidence="5" type="ORF">E3J95_01285</name>
</gene>
<dbReference type="InterPro" id="IPR006452">
    <property type="entry name" value="Formate_DH_accessory"/>
</dbReference>
<evidence type="ECO:0000259" key="4">
    <source>
        <dbReference type="Pfam" id="PF24860"/>
    </source>
</evidence>
<dbReference type="EMBL" id="SOKU01000055">
    <property type="protein sequence ID" value="TES86715.1"/>
    <property type="molecule type" value="Genomic_DNA"/>
</dbReference>
<dbReference type="GO" id="GO:0005829">
    <property type="term" value="C:cytosol"/>
    <property type="evidence" value="ECO:0007669"/>
    <property type="project" value="TreeGrafter"/>
</dbReference>
<dbReference type="Gene3D" id="3.90.1670.10">
    <property type="entry name" value="FdhE-like domain"/>
    <property type="match status" value="1"/>
</dbReference>
<organism evidence="5 6">
    <name type="scientific">Aerophobetes bacterium</name>
    <dbReference type="NCBI Taxonomy" id="2030807"/>
    <lineage>
        <taxon>Bacteria</taxon>
        <taxon>Candidatus Aerophobota</taxon>
    </lineage>
</organism>
<evidence type="ECO:0000313" key="5">
    <source>
        <dbReference type="EMBL" id="TES86715.1"/>
    </source>
</evidence>
<dbReference type="SUPFAM" id="SSF144020">
    <property type="entry name" value="FdhE-like"/>
    <property type="match status" value="1"/>
</dbReference>
<keyword evidence="1" id="KW-0963">Cytoplasm</keyword>
<dbReference type="GO" id="GO:0051604">
    <property type="term" value="P:protein maturation"/>
    <property type="evidence" value="ECO:0007669"/>
    <property type="project" value="TreeGrafter"/>
</dbReference>
<comment type="caution">
    <text evidence="5">The sequence shown here is derived from an EMBL/GenBank/DDBJ whole genome shotgun (WGS) entry which is preliminary data.</text>
</comment>
<dbReference type="InterPro" id="IPR024064">
    <property type="entry name" value="FdhE-like_sf"/>
</dbReference>
<accession>A0A523QLS1</accession>
<dbReference type="PANTHER" id="PTHR37689:SF1">
    <property type="entry name" value="PROTEIN FDHE"/>
    <property type="match status" value="1"/>
</dbReference>
<keyword evidence="2" id="KW-0175">Coiled coil</keyword>
<feature type="coiled-coil region" evidence="2">
    <location>
        <begin position="42"/>
        <end position="69"/>
    </location>
</feature>
<evidence type="ECO:0000256" key="1">
    <source>
        <dbReference type="ARBA" id="ARBA00022490"/>
    </source>
</evidence>
<name>A0A523QLS1_UNCAE</name>
<dbReference type="Pfam" id="PF24860">
    <property type="entry name" value="FdhE_C"/>
    <property type="match status" value="1"/>
</dbReference>
<dbReference type="Pfam" id="PF24859">
    <property type="entry name" value="FdhE_central"/>
    <property type="match status" value="1"/>
</dbReference>
<dbReference type="PANTHER" id="PTHR37689">
    <property type="entry name" value="PROTEIN FDHE"/>
    <property type="match status" value="1"/>
</dbReference>
<feature type="domain" description="FdhE C-terminal" evidence="4">
    <location>
        <begin position="238"/>
        <end position="309"/>
    </location>
</feature>
<evidence type="ECO:0000256" key="2">
    <source>
        <dbReference type="SAM" id="Coils"/>
    </source>
</evidence>
<dbReference type="InterPro" id="IPR056796">
    <property type="entry name" value="FdhE_C"/>
</dbReference>
<dbReference type="GO" id="GO:0008199">
    <property type="term" value="F:ferric iron binding"/>
    <property type="evidence" value="ECO:0007669"/>
    <property type="project" value="TreeGrafter"/>
</dbReference>
<dbReference type="InterPro" id="IPR056797">
    <property type="entry name" value="FdhE_central"/>
</dbReference>
<evidence type="ECO:0000313" key="6">
    <source>
        <dbReference type="Proteomes" id="UP000320781"/>
    </source>
</evidence>
<feature type="domain" description="FdhE central" evidence="3">
    <location>
        <begin position="200"/>
        <end position="235"/>
    </location>
</feature>
<evidence type="ECO:0000259" key="3">
    <source>
        <dbReference type="Pfam" id="PF24859"/>
    </source>
</evidence>
<dbReference type="Proteomes" id="UP000320781">
    <property type="component" value="Unassembled WGS sequence"/>
</dbReference>
<reference evidence="5 6" key="1">
    <citation type="submission" date="2019-03" db="EMBL/GenBank/DDBJ databases">
        <title>Metabolic potential of uncultured bacteria and archaea associated with petroleum seepage in deep-sea sediments.</title>
        <authorList>
            <person name="Dong X."/>
            <person name="Hubert C."/>
        </authorList>
    </citation>
    <scope>NUCLEOTIDE SEQUENCE [LARGE SCALE GENOMIC DNA]</scope>
    <source>
        <strain evidence="5">E44_bin92</strain>
    </source>
</reference>
<proteinExistence type="predicted"/>
<protein>
    <submittedName>
        <fullName evidence="5">Formate dehydrogenase accessory protein FdhE</fullName>
    </submittedName>
</protein>
<dbReference type="AlphaFoldDB" id="A0A523QLS1"/>